<protein>
    <recommendedName>
        <fullName evidence="4">Beta-carotene 15,15'-monooxygenase</fullName>
    </recommendedName>
</protein>
<dbReference type="Proteomes" id="UP000198034">
    <property type="component" value="Unassembled WGS sequence"/>
</dbReference>
<feature type="transmembrane region" description="Helical" evidence="1">
    <location>
        <begin position="118"/>
        <end position="141"/>
    </location>
</feature>
<name>A0A246G9D4_9FLAO</name>
<keyword evidence="1" id="KW-0812">Transmembrane</keyword>
<organism evidence="2 3">
    <name type="scientific">Flavobacterium columnare</name>
    <dbReference type="NCBI Taxonomy" id="996"/>
    <lineage>
        <taxon>Bacteria</taxon>
        <taxon>Pseudomonadati</taxon>
        <taxon>Bacteroidota</taxon>
        <taxon>Flavobacteriia</taxon>
        <taxon>Flavobacteriales</taxon>
        <taxon>Flavobacteriaceae</taxon>
        <taxon>Flavobacterium</taxon>
    </lineage>
</organism>
<keyword evidence="1" id="KW-0472">Membrane</keyword>
<feature type="transmembrane region" description="Helical" evidence="1">
    <location>
        <begin position="73"/>
        <end position="97"/>
    </location>
</feature>
<feature type="transmembrane region" description="Helical" evidence="1">
    <location>
        <begin position="198"/>
        <end position="230"/>
    </location>
</feature>
<dbReference type="EMBL" id="MTCY01000030">
    <property type="protein sequence ID" value="OWP76154.1"/>
    <property type="molecule type" value="Genomic_DNA"/>
</dbReference>
<evidence type="ECO:0000313" key="3">
    <source>
        <dbReference type="Proteomes" id="UP000198034"/>
    </source>
</evidence>
<feature type="transmembrane region" description="Helical" evidence="1">
    <location>
        <begin position="24"/>
        <end position="46"/>
    </location>
</feature>
<evidence type="ECO:0000256" key="1">
    <source>
        <dbReference type="SAM" id="Phobius"/>
    </source>
</evidence>
<proteinExistence type="predicted"/>
<evidence type="ECO:0008006" key="4">
    <source>
        <dbReference type="Google" id="ProtNLM"/>
    </source>
</evidence>
<reference evidence="2 3" key="1">
    <citation type="journal article" date="2017" name="Infect. Genet. Evol.">
        <title>Comparative genome analysis of fish pathogen Flavobacterium columnare reveals extensive sequence diversity within the species.</title>
        <authorList>
            <person name="Kayansamruaj P."/>
            <person name="Dong H.T."/>
            <person name="Hirono I."/>
            <person name="Kondo H."/>
            <person name="Senapin S."/>
            <person name="Rodkhum C."/>
        </authorList>
    </citation>
    <scope>NUCLEOTIDE SEQUENCE [LARGE SCALE GENOMIC DNA]</scope>
    <source>
        <strain evidence="2 3">1214</strain>
    </source>
</reference>
<sequence>MKKFKKIDLYQVIKESIELYKKNIFLVGFVFLILTIVLVSLLNIGIKTLYKGDGLLEYLKHFNPEKFSMQAKFLYLLAVSIIVVLVAPFNAGILKMMKDAQEGNKMSIKTFYYYINSPYYFSIVLVTLLISALGLFFTIILEGLISNDILRNYFSFFTSASTSILTFTALPNVIFSDLKPMDGITKSFKDCFFNFGKIFILIIVSVVFGYLGFFAFFIGIFFSFPFYFAIQYKVYDELK</sequence>
<comment type="caution">
    <text evidence="2">The sequence shown here is derived from an EMBL/GenBank/DDBJ whole genome shotgun (WGS) entry which is preliminary data.</text>
</comment>
<gene>
    <name evidence="2" type="ORF">BWK62_10320</name>
</gene>
<accession>A0A246G9D4</accession>
<evidence type="ECO:0000313" key="2">
    <source>
        <dbReference type="EMBL" id="OWP76154.1"/>
    </source>
</evidence>
<feature type="transmembrane region" description="Helical" evidence="1">
    <location>
        <begin position="153"/>
        <end position="178"/>
    </location>
</feature>
<dbReference type="AlphaFoldDB" id="A0A246G9D4"/>
<keyword evidence="1" id="KW-1133">Transmembrane helix</keyword>